<dbReference type="EMBL" id="NBAG03000065">
    <property type="protein sequence ID" value="PNI92772.1"/>
    <property type="molecule type" value="Genomic_DNA"/>
</dbReference>
<protein>
    <submittedName>
        <fullName evidence="2">Uncharacterized protein</fullName>
    </submittedName>
</protein>
<accession>A0A2J8Q939</accession>
<name>A0A2J8Q939_PANTR</name>
<comment type="caution">
    <text evidence="2">The sequence shown here is derived from an EMBL/GenBank/DDBJ whole genome shotgun (WGS) entry which is preliminary data.</text>
</comment>
<evidence type="ECO:0000256" key="1">
    <source>
        <dbReference type="SAM" id="MobiDB-lite"/>
    </source>
</evidence>
<proteinExistence type="predicted"/>
<reference evidence="2 3" key="1">
    <citation type="submission" date="2017-12" db="EMBL/GenBank/DDBJ databases">
        <title>High-resolution comparative analysis of great ape genomes.</title>
        <authorList>
            <person name="Pollen A."/>
            <person name="Hastie A."/>
            <person name="Hormozdiari F."/>
            <person name="Dougherty M."/>
            <person name="Liu R."/>
            <person name="Chaisson M."/>
            <person name="Hoppe E."/>
            <person name="Hill C."/>
            <person name="Pang A."/>
            <person name="Hillier L."/>
            <person name="Baker C."/>
            <person name="Armstrong J."/>
            <person name="Shendure J."/>
            <person name="Paten B."/>
            <person name="Wilson R."/>
            <person name="Chao H."/>
            <person name="Schneider V."/>
            <person name="Ventura M."/>
            <person name="Kronenberg Z."/>
            <person name="Murali S."/>
            <person name="Gordon D."/>
            <person name="Cantsilieris S."/>
            <person name="Munson K."/>
            <person name="Nelson B."/>
            <person name="Raja A."/>
            <person name="Underwood J."/>
            <person name="Diekhans M."/>
            <person name="Fiddes I."/>
            <person name="Haussler D."/>
            <person name="Eichler E."/>
        </authorList>
    </citation>
    <scope>NUCLEOTIDE SEQUENCE [LARGE SCALE GENOMIC DNA]</scope>
    <source>
        <strain evidence="2">Yerkes chimp pedigree #C0471</strain>
    </source>
</reference>
<dbReference type="AlphaFoldDB" id="A0A2J8Q939"/>
<gene>
    <name evidence="2" type="ORF">CK820_G0040786</name>
</gene>
<evidence type="ECO:0000313" key="2">
    <source>
        <dbReference type="EMBL" id="PNI92772.1"/>
    </source>
</evidence>
<feature type="region of interest" description="Disordered" evidence="1">
    <location>
        <begin position="93"/>
        <end position="133"/>
    </location>
</feature>
<sequence length="133" mass="14177">MWRHLVADSCFLTHGDGPQVTDRLNAGAMLEDCCLQSMVPALARSWCEPRQDLPPKASPVLLPPPPVVTDWSGGTWPAIPKRLQHGEREVIHSCQGQSNLSKGPGDANPALQGTPAAGTPGPRKLPTSARLFG</sequence>
<evidence type="ECO:0000313" key="3">
    <source>
        <dbReference type="Proteomes" id="UP000236370"/>
    </source>
</evidence>
<organism evidence="2 3">
    <name type="scientific">Pan troglodytes</name>
    <name type="common">Chimpanzee</name>
    <dbReference type="NCBI Taxonomy" id="9598"/>
    <lineage>
        <taxon>Eukaryota</taxon>
        <taxon>Metazoa</taxon>
        <taxon>Chordata</taxon>
        <taxon>Craniata</taxon>
        <taxon>Vertebrata</taxon>
        <taxon>Euteleostomi</taxon>
        <taxon>Mammalia</taxon>
        <taxon>Eutheria</taxon>
        <taxon>Euarchontoglires</taxon>
        <taxon>Primates</taxon>
        <taxon>Haplorrhini</taxon>
        <taxon>Catarrhini</taxon>
        <taxon>Hominidae</taxon>
        <taxon>Pan</taxon>
    </lineage>
</organism>
<dbReference type="Proteomes" id="UP000236370">
    <property type="component" value="Unassembled WGS sequence"/>
</dbReference>